<dbReference type="PIRSF" id="PIRSF000617">
    <property type="entry name" value="TyrPK_HGF-R"/>
    <property type="match status" value="1"/>
</dbReference>
<comment type="caution">
    <text evidence="21">Lacks conserved residue(s) required for the propagation of feature annotation.</text>
</comment>
<feature type="active site" description="Proton acceptor" evidence="17">
    <location>
        <position position="1191"/>
    </location>
</feature>
<evidence type="ECO:0000256" key="2">
    <source>
        <dbReference type="ARBA" id="ARBA00010297"/>
    </source>
</evidence>
<dbReference type="GO" id="GO:0004714">
    <property type="term" value="F:transmembrane receptor protein tyrosine kinase activity"/>
    <property type="evidence" value="ECO:0007669"/>
    <property type="project" value="UniProtKB-EC"/>
</dbReference>
<evidence type="ECO:0000256" key="9">
    <source>
        <dbReference type="ARBA" id="ARBA00022843"/>
    </source>
</evidence>
<dbReference type="Pfam" id="PF07714">
    <property type="entry name" value="PK_Tyr_Ser-Thr"/>
    <property type="match status" value="2"/>
</dbReference>
<evidence type="ECO:0000256" key="14">
    <source>
        <dbReference type="ARBA" id="ARBA00023170"/>
    </source>
</evidence>
<evidence type="ECO:0000256" key="17">
    <source>
        <dbReference type="PIRSR" id="PIRSR000617-1"/>
    </source>
</evidence>
<feature type="domain" description="Sema" evidence="26">
    <location>
        <begin position="23"/>
        <end position="506"/>
    </location>
</feature>
<feature type="disulfide bond" evidence="19">
    <location>
        <begin position="377"/>
        <end position="398"/>
    </location>
</feature>
<keyword evidence="13 19" id="KW-1015">Disulfide bond</keyword>
<dbReference type="GO" id="GO:0007169">
    <property type="term" value="P:cell surface receptor protein tyrosine kinase signaling pathway"/>
    <property type="evidence" value="ECO:0007669"/>
    <property type="project" value="InterPro"/>
</dbReference>
<dbReference type="PROSITE" id="PS00107">
    <property type="entry name" value="PROTEIN_KINASE_ATP"/>
    <property type="match status" value="1"/>
</dbReference>
<dbReference type="InterPro" id="IPR050122">
    <property type="entry name" value="RTK"/>
</dbReference>
<evidence type="ECO:0000256" key="15">
    <source>
        <dbReference type="ARBA" id="ARBA00023180"/>
    </source>
</evidence>
<dbReference type="PANTHER" id="PTHR24416:SF564">
    <property type="entry name" value="MACROPHAGE-STIMULATING PROTEIN RECEPTOR"/>
    <property type="match status" value="1"/>
</dbReference>
<keyword evidence="10 23" id="KW-1133">Transmembrane helix</keyword>
<feature type="disulfide bond" evidence="19">
    <location>
        <begin position="134"/>
        <end position="142"/>
    </location>
</feature>
<keyword evidence="5 24" id="KW-0732">Signal</keyword>
<evidence type="ECO:0000256" key="23">
    <source>
        <dbReference type="SAM" id="Phobius"/>
    </source>
</evidence>
<dbReference type="SMART" id="SM00630">
    <property type="entry name" value="Sema"/>
    <property type="match status" value="1"/>
</dbReference>
<feature type="chain" id="PRO_5042864563" description="receptor protein-tyrosine kinase" evidence="24">
    <location>
        <begin position="22"/>
        <end position="1403"/>
    </location>
</feature>
<dbReference type="GO" id="GO:0043235">
    <property type="term" value="C:receptor complex"/>
    <property type="evidence" value="ECO:0007669"/>
    <property type="project" value="TreeGrafter"/>
</dbReference>
<evidence type="ECO:0000259" key="25">
    <source>
        <dbReference type="PROSITE" id="PS50011"/>
    </source>
</evidence>
<evidence type="ECO:0000256" key="18">
    <source>
        <dbReference type="PIRSR" id="PIRSR000617-2"/>
    </source>
</evidence>
<feature type="binding site" evidence="18">
    <location>
        <position position="1195"/>
    </location>
    <ligand>
        <name>ATP</name>
        <dbReference type="ChEBI" id="CHEBI:30616"/>
    </ligand>
</feature>
<dbReference type="FunFam" id="3.30.1680.10:FF:000006">
    <property type="entry name" value="Macrophage-stimulating 1 receptor b"/>
    <property type="match status" value="1"/>
</dbReference>
<feature type="modified residue" description="Phosphotyrosine; by autocatalysis" evidence="20">
    <location>
        <position position="1222"/>
    </location>
</feature>
<dbReference type="InterPro" id="IPR014756">
    <property type="entry name" value="Ig_E-set"/>
</dbReference>
<evidence type="ECO:0000256" key="8">
    <source>
        <dbReference type="ARBA" id="ARBA00022840"/>
    </source>
</evidence>
<dbReference type="Pfam" id="PF01437">
    <property type="entry name" value="PSI"/>
    <property type="match status" value="1"/>
</dbReference>
<dbReference type="Gene3D" id="3.30.1680.10">
    <property type="entry name" value="ligand-binding face of the semaphorins, domain 2"/>
    <property type="match status" value="1"/>
</dbReference>
<dbReference type="GO" id="GO:0006909">
    <property type="term" value="P:phagocytosis"/>
    <property type="evidence" value="ECO:0007669"/>
    <property type="project" value="TreeGrafter"/>
</dbReference>
<dbReference type="Ensembl" id="ENSGACT00000043959.1">
    <property type="protein sequence ID" value="ENSGACP00000044640.1"/>
    <property type="gene ID" value="ENSGACG00000010551.2"/>
</dbReference>
<dbReference type="InterPro" id="IPR000719">
    <property type="entry name" value="Prot_kinase_dom"/>
</dbReference>
<sequence length="1403" mass="156114">MFTCAALLILCIWIQTQTASGQRTCVPPTPQRPEDFTVKYSLPHFQMDKPIQNIAVNWEDNRPDVYVACQNVIKAVSYDMEEIWEVKTGPVGSPDCSTCGLRDMEIDSGDPVDTDNEVLLLDRFIYPSPYLYFCGSTQHGICHFIDTGSPQPEPKCLYKNSSVTSCKDCLASPLGTKVTIVEEGQTVALFVASSVNERVAQRYPRRSISVVRPLSTEDGFHLVTNGLTVLPGLQNSYKIDYIYSFSTEEFVYFLSLQREDPFKSTSPFQTRLGRLPKRTPEVWMYRELVLDCRYEPKRRRRRSENLKYIVYNGLQAAHFGRIAKDLAVELRVKEAEDILYGVFAEVNARGEPKKSSALCAFPLTDVNLAIDIGVEVCCKRSPEQLSRGLCHFQPCESCPHEGSEGSDTCSAEPTLVSKPYYRVDVFDRQMSDVLFTSILVTTVGNHTLGHFGTSDGRILQVILALYQPIVFANYSLGENKVSRTAEVYSDESLLFVVGNKMFRVPSAGPGCEHFMTCSVCLTAPDFMNCGWCSGLCKREHECLKQWNNDSCAPVITEFSPKTAPAGAETEVTLYGWEFQSPLRPAIISGRTHIVTVGSGTVCSVLPKRSSSEVLVCKIRENTPKQNLNITLEVHEGVKAKRCYSIEGTSQIPGFSFVEPRLIGFRPEHGPVFGGTAVTLTGRHLDSGTQRDVFFADKKCNIQSVRKESGTSSIVCLTAAAVRVSEVPVTIVIDNFNVTTTKTFSYKKDPVITAVHPNCSFQSGSKLVIEGQNLDSAHRTVVEYTSKNLNIQRICSGTSNATHLECWAPTFPEELPEEKSDTGSLSISMDGKRNLWKKHFEYHPNAQIIPFENDDNELLLKPGETEVSLHHSKLNAVHPCMKITMTIGGVDCNVKVLSNELTCRIAKGRVIPQEGLPVEVSVNGRAHAVGKVVHDDGSNNNTVIAGIVMGIIAASALGAGVALGVMIHLRKKKRANIENRLSTMLSRDRIGSGRDISPTGDYRRVDLSNQTSGSGGMAFQGLLYAASNDHLSIPLMARENISMVSLSSELLEEVKDVLIPAEMLRIENSQIIGKGHFGTVYHGYLIDSKQQETHCAVKSLNRITDLREVDQFLREGIIMKGFHHPNILSLLGIMLPKEGLPLVVLPYMKHGDVRHFIRSEKRNPTVKDLIGFGLQVAKGMEYLAQKKFVHRDLAARNCMLDETFTAKVADFGMARDIYDKEYYSIQDHKRVKLPVKWMAIESLQTQKFTIKSDVVSFLYRDYCDERLTSHPIPAICCTSVSQWSYGILMWELLTRGASPYPDVDPYDITHYLLKGRRLPQPQFCPDTLYSIMLTCWDPEPECRPSFSSLVTEVQHVLSSLVGEHYINLKVTYVNLDQLRAYPSLTGSADEAEASDTDTDGAAGS</sequence>
<dbReference type="InterPro" id="IPR020635">
    <property type="entry name" value="Tyr_kinase_cat_dom"/>
</dbReference>
<dbReference type="Gene3D" id="1.10.510.10">
    <property type="entry name" value="Transferase(Phosphotransferase) domain 1"/>
    <property type="match status" value="1"/>
</dbReference>
<keyword evidence="11 23" id="KW-0472">Membrane</keyword>
<dbReference type="PROSITE" id="PS50011">
    <property type="entry name" value="PROTEIN_KINASE_DOM"/>
    <property type="match status" value="1"/>
</dbReference>
<keyword evidence="12" id="KW-0418">Kinase</keyword>
<feature type="transmembrane region" description="Helical" evidence="23">
    <location>
        <begin position="942"/>
        <end position="966"/>
    </location>
</feature>
<dbReference type="GO" id="GO:0005886">
    <property type="term" value="C:plasma membrane"/>
    <property type="evidence" value="ECO:0007669"/>
    <property type="project" value="TreeGrafter"/>
</dbReference>
<dbReference type="Pfam" id="PF01833">
    <property type="entry name" value="TIG"/>
    <property type="match status" value="3"/>
</dbReference>
<dbReference type="InterPro" id="IPR013783">
    <property type="entry name" value="Ig-like_fold"/>
</dbReference>
<feature type="domain" description="Protein kinase" evidence="25">
    <location>
        <begin position="1065"/>
        <end position="1357"/>
    </location>
</feature>
<dbReference type="Gene3D" id="3.30.200.20">
    <property type="entry name" value="Phosphorylase Kinase, domain 1"/>
    <property type="match status" value="1"/>
</dbReference>
<keyword evidence="12" id="KW-0829">Tyrosine-protein kinase</keyword>
<dbReference type="InterPro" id="IPR001245">
    <property type="entry name" value="Ser-Thr/Tyr_kinase_cat_dom"/>
</dbReference>
<dbReference type="GO" id="GO:0005524">
    <property type="term" value="F:ATP binding"/>
    <property type="evidence" value="ECO:0007669"/>
    <property type="project" value="UniProtKB-UniRule"/>
</dbReference>
<keyword evidence="15" id="KW-0325">Glycoprotein</keyword>
<keyword evidence="6" id="KW-0677">Repeat</keyword>
<feature type="binding site" evidence="18 22">
    <location>
        <position position="1097"/>
    </location>
    <ligand>
        <name>ATP</name>
        <dbReference type="ChEBI" id="CHEBI:30616"/>
    </ligand>
</feature>
<evidence type="ECO:0000256" key="21">
    <source>
        <dbReference type="PROSITE-ProRule" id="PRU00352"/>
    </source>
</evidence>
<evidence type="ECO:0000256" key="7">
    <source>
        <dbReference type="ARBA" id="ARBA00022741"/>
    </source>
</evidence>
<dbReference type="InterPro" id="IPR016201">
    <property type="entry name" value="PSI"/>
</dbReference>
<dbReference type="SUPFAM" id="SSF101912">
    <property type="entry name" value="Sema domain"/>
    <property type="match status" value="1"/>
</dbReference>
<evidence type="ECO:0000256" key="4">
    <source>
        <dbReference type="ARBA" id="ARBA00022692"/>
    </source>
</evidence>
<evidence type="ECO:0000256" key="6">
    <source>
        <dbReference type="ARBA" id="ARBA00022737"/>
    </source>
</evidence>
<dbReference type="CDD" id="cd00603">
    <property type="entry name" value="IPT_PCSR"/>
    <property type="match status" value="1"/>
</dbReference>
<dbReference type="InterPro" id="IPR002165">
    <property type="entry name" value="Plexin_repeat"/>
</dbReference>
<dbReference type="SMART" id="SM00429">
    <property type="entry name" value="IPT"/>
    <property type="match status" value="3"/>
</dbReference>
<comment type="catalytic activity">
    <reaction evidence="16">
        <text>L-tyrosyl-[protein] + ATP = O-phospho-L-tyrosyl-[protein] + ADP + H(+)</text>
        <dbReference type="Rhea" id="RHEA:10596"/>
        <dbReference type="Rhea" id="RHEA-COMP:10136"/>
        <dbReference type="Rhea" id="RHEA-COMP:20101"/>
        <dbReference type="ChEBI" id="CHEBI:15378"/>
        <dbReference type="ChEBI" id="CHEBI:30616"/>
        <dbReference type="ChEBI" id="CHEBI:46858"/>
        <dbReference type="ChEBI" id="CHEBI:61978"/>
        <dbReference type="ChEBI" id="CHEBI:456216"/>
        <dbReference type="EC" id="2.7.10.1"/>
    </reaction>
</comment>
<evidence type="ECO:0000259" key="26">
    <source>
        <dbReference type="PROSITE" id="PS51004"/>
    </source>
</evidence>
<dbReference type="PRINTS" id="PR00109">
    <property type="entry name" value="TYRKINASE"/>
</dbReference>
<dbReference type="FunFam" id="2.60.40.10:FF:000213">
    <property type="entry name" value="Hepatocyte growth factor receptor"/>
    <property type="match status" value="1"/>
</dbReference>
<dbReference type="InterPro" id="IPR011009">
    <property type="entry name" value="Kinase-like_dom_sf"/>
</dbReference>
<evidence type="ECO:0000256" key="1">
    <source>
        <dbReference type="ARBA" id="ARBA00004479"/>
    </source>
</evidence>
<keyword evidence="12" id="KW-0808">Transferase</keyword>
<dbReference type="SUPFAM" id="SSF81296">
    <property type="entry name" value="E set domains"/>
    <property type="match status" value="3"/>
</dbReference>
<dbReference type="EC" id="2.7.10.1" evidence="3"/>
<dbReference type="SUPFAM" id="SSF56112">
    <property type="entry name" value="Protein kinase-like (PK-like)"/>
    <property type="match status" value="1"/>
</dbReference>
<feature type="disulfide bond" evidence="19">
    <location>
        <begin position="517"/>
        <end position="551"/>
    </location>
</feature>
<dbReference type="CDD" id="cd05058">
    <property type="entry name" value="PTKc_Met_Ron"/>
    <property type="match status" value="1"/>
</dbReference>
<dbReference type="InterPro" id="IPR001627">
    <property type="entry name" value="Semap_dom"/>
</dbReference>
<dbReference type="SMART" id="SM00219">
    <property type="entry name" value="TyrKc"/>
    <property type="match status" value="1"/>
</dbReference>
<reference evidence="27" key="2">
    <citation type="submission" date="2025-08" db="UniProtKB">
        <authorList>
            <consortium name="Ensembl"/>
        </authorList>
    </citation>
    <scope>IDENTIFICATION</scope>
</reference>
<reference evidence="27 28" key="1">
    <citation type="journal article" date="2021" name="G3 (Bethesda)">
        <title>Improved contiguity of the threespine stickleback genome using long-read sequencing.</title>
        <authorList>
            <person name="Nath S."/>
            <person name="Shaw D.E."/>
            <person name="White M.A."/>
        </authorList>
    </citation>
    <scope>NUCLEOTIDE SEQUENCE [LARGE SCALE GENOMIC DNA]</scope>
    <source>
        <strain evidence="27 28">Lake Benthic</strain>
    </source>
</reference>
<dbReference type="SUPFAM" id="SSF103575">
    <property type="entry name" value="Plexin repeat"/>
    <property type="match status" value="1"/>
</dbReference>
<feature type="disulfide bond" evidence="19">
    <location>
        <begin position="532"/>
        <end position="542"/>
    </location>
</feature>
<keyword evidence="14" id="KW-0675">Receptor</keyword>
<protein>
    <recommendedName>
        <fullName evidence="3">receptor protein-tyrosine kinase</fullName>
        <ecNumber evidence="3">2.7.10.1</ecNumber>
    </recommendedName>
</protein>
<comment type="subcellular location">
    <subcellularLocation>
        <location evidence="1">Membrane</location>
        <topology evidence="1">Single-pass type I membrane protein</topology>
    </subcellularLocation>
</comment>
<feature type="disulfide bond" evidence="19">
    <location>
        <begin position="520"/>
        <end position="536"/>
    </location>
</feature>
<evidence type="ECO:0000256" key="20">
    <source>
        <dbReference type="PIRSR" id="PIRSR000617-4"/>
    </source>
</evidence>
<dbReference type="GeneTree" id="ENSGT00940000157842"/>
<feature type="signal peptide" evidence="24">
    <location>
        <begin position="1"/>
        <end position="21"/>
    </location>
</feature>
<feature type="disulfide bond" evidence="19">
    <location>
        <begin position="292"/>
        <end position="359"/>
    </location>
</feature>
<keyword evidence="4 23" id="KW-0812">Transmembrane</keyword>
<keyword evidence="8 18" id="KW-0067">ATP-binding</keyword>
<keyword evidence="9" id="KW-0832">Ubl conjugation</keyword>
<dbReference type="Proteomes" id="UP000007635">
    <property type="component" value="Chromosome XVII"/>
</dbReference>
<feature type="disulfide bond" evidence="19">
    <location>
        <begin position="511"/>
        <end position="529"/>
    </location>
</feature>
<dbReference type="Gene3D" id="2.130.10.10">
    <property type="entry name" value="YVTN repeat-like/Quinoprotein amine dehydrogenase"/>
    <property type="match status" value="1"/>
</dbReference>
<evidence type="ECO:0000313" key="27">
    <source>
        <dbReference type="Ensembl" id="ENSGACP00000044640.1"/>
    </source>
</evidence>
<evidence type="ECO:0000256" key="12">
    <source>
        <dbReference type="ARBA" id="ARBA00023137"/>
    </source>
</evidence>
<keyword evidence="28" id="KW-1185">Reference proteome</keyword>
<dbReference type="Pfam" id="PF01403">
    <property type="entry name" value="Sema"/>
    <property type="match status" value="1"/>
</dbReference>
<dbReference type="InterPro" id="IPR016244">
    <property type="entry name" value="Tyr_kinase_HGF/MSP_rcpt"/>
</dbReference>
<dbReference type="PANTHER" id="PTHR24416">
    <property type="entry name" value="TYROSINE-PROTEIN KINASE RECEPTOR"/>
    <property type="match status" value="1"/>
</dbReference>
<feature type="modified residue" description="Phosphotyrosine; by autocatalysis" evidence="20">
    <location>
        <position position="1371"/>
    </location>
</feature>
<dbReference type="InterPro" id="IPR002909">
    <property type="entry name" value="IPT_dom"/>
</dbReference>
<feature type="modified residue" description="Phosphotyrosine; by autocatalysis" evidence="20">
    <location>
        <position position="1364"/>
    </location>
</feature>
<feature type="disulfide bond" evidence="19">
    <location>
        <begin position="166"/>
        <end position="169"/>
    </location>
</feature>
<dbReference type="InterPro" id="IPR015943">
    <property type="entry name" value="WD40/YVTN_repeat-like_dom_sf"/>
</dbReference>
<evidence type="ECO:0000256" key="10">
    <source>
        <dbReference type="ARBA" id="ARBA00022989"/>
    </source>
</evidence>
<evidence type="ECO:0000256" key="24">
    <source>
        <dbReference type="SAM" id="SignalP"/>
    </source>
</evidence>
<keyword evidence="7 18" id="KW-0547">Nucleotide-binding</keyword>
<proteinExistence type="inferred from homology"/>
<evidence type="ECO:0000313" key="28">
    <source>
        <dbReference type="Proteomes" id="UP000007635"/>
    </source>
</evidence>
<evidence type="ECO:0000256" key="22">
    <source>
        <dbReference type="PROSITE-ProRule" id="PRU10141"/>
    </source>
</evidence>
<evidence type="ECO:0000256" key="13">
    <source>
        <dbReference type="ARBA" id="ARBA00023157"/>
    </source>
</evidence>
<dbReference type="InterPro" id="IPR036352">
    <property type="entry name" value="Semap_dom_sf"/>
</dbReference>
<evidence type="ECO:0000256" key="3">
    <source>
        <dbReference type="ARBA" id="ARBA00011902"/>
    </source>
</evidence>
<feature type="modified residue" description="Phosphotyrosine; by autocatalysis" evidence="20">
    <location>
        <position position="1221"/>
    </location>
</feature>
<comment type="similarity">
    <text evidence="2">Belongs to the plexin family.</text>
</comment>
<dbReference type="Gene3D" id="2.60.40.10">
    <property type="entry name" value="Immunoglobulins"/>
    <property type="match status" value="3"/>
</dbReference>
<evidence type="ECO:0000256" key="16">
    <source>
        <dbReference type="ARBA" id="ARBA00051243"/>
    </source>
</evidence>
<accession>A0AAQ4Q0N5</accession>
<organism evidence="27 28">
    <name type="scientific">Gasterosteus aculeatus aculeatus</name>
    <name type="common">three-spined stickleback</name>
    <dbReference type="NCBI Taxonomy" id="481459"/>
    <lineage>
        <taxon>Eukaryota</taxon>
        <taxon>Metazoa</taxon>
        <taxon>Chordata</taxon>
        <taxon>Craniata</taxon>
        <taxon>Vertebrata</taxon>
        <taxon>Euteleostomi</taxon>
        <taxon>Actinopterygii</taxon>
        <taxon>Neopterygii</taxon>
        <taxon>Teleostei</taxon>
        <taxon>Neoteleostei</taxon>
        <taxon>Acanthomorphata</taxon>
        <taxon>Eupercaria</taxon>
        <taxon>Perciformes</taxon>
        <taxon>Cottioidei</taxon>
        <taxon>Gasterosteales</taxon>
        <taxon>Gasterosteidae</taxon>
        <taxon>Gasterosteus</taxon>
    </lineage>
</organism>
<dbReference type="SMART" id="SM00423">
    <property type="entry name" value="PSI"/>
    <property type="match status" value="1"/>
</dbReference>
<dbReference type="GO" id="GO:0007411">
    <property type="term" value="P:axon guidance"/>
    <property type="evidence" value="ECO:0007669"/>
    <property type="project" value="UniProtKB-ARBA"/>
</dbReference>
<feature type="binding site" evidence="18">
    <location>
        <begin position="1144"/>
        <end position="1147"/>
    </location>
    <ligand>
        <name>ATP</name>
        <dbReference type="ChEBI" id="CHEBI:30616"/>
    </ligand>
</feature>
<dbReference type="InterPro" id="IPR008266">
    <property type="entry name" value="Tyr_kinase_AS"/>
</dbReference>
<dbReference type="GO" id="GO:0016477">
    <property type="term" value="P:cell migration"/>
    <property type="evidence" value="ECO:0007669"/>
    <property type="project" value="TreeGrafter"/>
</dbReference>
<dbReference type="PROSITE" id="PS00109">
    <property type="entry name" value="PROTEIN_KINASE_TYR"/>
    <property type="match status" value="1"/>
</dbReference>
<dbReference type="PROSITE" id="PS51004">
    <property type="entry name" value="SEMA"/>
    <property type="match status" value="1"/>
</dbReference>
<dbReference type="FunFam" id="3.30.200.20:FF:000251">
    <property type="entry name" value="Macrophage stimulating 1 receptor"/>
    <property type="match status" value="1"/>
</dbReference>
<evidence type="ECO:0000256" key="11">
    <source>
        <dbReference type="ARBA" id="ARBA00023136"/>
    </source>
</evidence>
<reference evidence="27" key="3">
    <citation type="submission" date="2025-09" db="UniProtKB">
        <authorList>
            <consortium name="Ensembl"/>
        </authorList>
    </citation>
    <scope>IDENTIFICATION</scope>
</reference>
<evidence type="ECO:0000256" key="5">
    <source>
        <dbReference type="ARBA" id="ARBA00022729"/>
    </source>
</evidence>
<dbReference type="InterPro" id="IPR017441">
    <property type="entry name" value="Protein_kinase_ATP_BS"/>
</dbReference>
<feature type="binding site" evidence="18">
    <location>
        <begin position="1071"/>
        <end position="1079"/>
    </location>
    <ligand>
        <name>ATP</name>
        <dbReference type="ChEBI" id="CHEBI:30616"/>
    </ligand>
</feature>
<name>A0AAQ4Q0N5_GASAC</name>
<evidence type="ECO:0000256" key="19">
    <source>
        <dbReference type="PIRSR" id="PIRSR000617-3"/>
    </source>
</evidence>
<feature type="disulfide bond" evidence="19">
    <location>
        <begin position="96"/>
        <end position="99"/>
    </location>
</feature>